<evidence type="ECO:0000313" key="1">
    <source>
        <dbReference type="EMBL" id="RCK78035.1"/>
    </source>
</evidence>
<name>A0A367ZIU9_9BACT</name>
<accession>A0A367ZIU9</accession>
<dbReference type="AlphaFoldDB" id="A0A367ZIU9"/>
<protein>
    <submittedName>
        <fullName evidence="1">Uncharacterized protein</fullName>
    </submittedName>
</protein>
<dbReference type="EMBL" id="QOQW01000028">
    <property type="protein sequence ID" value="RCK78035.1"/>
    <property type="molecule type" value="Genomic_DNA"/>
</dbReference>
<dbReference type="Proteomes" id="UP000252355">
    <property type="component" value="Unassembled WGS sequence"/>
</dbReference>
<organism evidence="1 2">
    <name type="scientific">Candidatus Ozemobacter sibiricus</name>
    <dbReference type="NCBI Taxonomy" id="2268124"/>
    <lineage>
        <taxon>Bacteria</taxon>
        <taxon>Candidatus Ozemobacteria</taxon>
        <taxon>Candidatus Ozemobacterales</taxon>
        <taxon>Candidatus Ozemobacteraceae</taxon>
        <taxon>Candidatus Ozemobacter</taxon>
    </lineage>
</organism>
<comment type="caution">
    <text evidence="1">The sequence shown here is derived from an EMBL/GenBank/DDBJ whole genome shotgun (WGS) entry which is preliminary data.</text>
</comment>
<proteinExistence type="predicted"/>
<evidence type="ECO:0000313" key="2">
    <source>
        <dbReference type="Proteomes" id="UP000252355"/>
    </source>
</evidence>
<sequence>MAGLRHLTFDENPVLITGFAMKGFGADVIEYRGGNGGDLEITRHATPAAPGYKLWVLYYPAVR</sequence>
<gene>
    <name evidence="1" type="ORF">OZSIB_1811</name>
</gene>
<reference evidence="1 2" key="1">
    <citation type="submission" date="2018-05" db="EMBL/GenBank/DDBJ databases">
        <title>A metagenomic window into the 2 km-deep terrestrial subsurface aquifer revealed taxonomically and functionally diverse microbial community comprising novel uncultured bacterial lineages.</title>
        <authorList>
            <person name="Kadnikov V.V."/>
            <person name="Mardanov A.V."/>
            <person name="Beletsky A.V."/>
            <person name="Banks D."/>
            <person name="Pimenov N.V."/>
            <person name="Frank Y.A."/>
            <person name="Karnachuk O.V."/>
            <person name="Ravin N.V."/>
        </authorList>
    </citation>
    <scope>NUCLEOTIDE SEQUENCE [LARGE SCALE GENOMIC DNA]</scope>
    <source>
        <strain evidence="1">BY5</strain>
    </source>
</reference>